<dbReference type="OrthoDB" id="1550938at2"/>
<dbReference type="InterPro" id="IPR021561">
    <property type="entry name" value="AbiEi_3"/>
</dbReference>
<organism evidence="2 3">
    <name type="scientific">Devosia epidermidihirudinis</name>
    <dbReference type="NCBI Taxonomy" id="1293439"/>
    <lineage>
        <taxon>Bacteria</taxon>
        <taxon>Pseudomonadati</taxon>
        <taxon>Pseudomonadota</taxon>
        <taxon>Alphaproteobacteria</taxon>
        <taxon>Hyphomicrobiales</taxon>
        <taxon>Devosiaceae</taxon>
        <taxon>Devosia</taxon>
    </lineage>
</organism>
<feature type="domain" description="Transcriptional regulator AbiEi antitoxin N-terminal" evidence="1">
    <location>
        <begin position="6"/>
        <end position="104"/>
    </location>
</feature>
<dbReference type="STRING" id="1293439.WH87_10165"/>
<keyword evidence="3" id="KW-1185">Reference proteome</keyword>
<gene>
    <name evidence="2" type="ORF">WH87_10165</name>
</gene>
<dbReference type="RefSeq" id="WP_046139248.1">
    <property type="nucleotide sequence ID" value="NZ_LANJ01000016.1"/>
</dbReference>
<dbReference type="EMBL" id="LANJ01000016">
    <property type="protein sequence ID" value="KKC37994.1"/>
    <property type="molecule type" value="Genomic_DNA"/>
</dbReference>
<evidence type="ECO:0000313" key="2">
    <source>
        <dbReference type="EMBL" id="KKC37994.1"/>
    </source>
</evidence>
<dbReference type="Pfam" id="PF11459">
    <property type="entry name" value="AbiEi_3"/>
    <property type="match status" value="1"/>
</dbReference>
<evidence type="ECO:0000313" key="3">
    <source>
        <dbReference type="Proteomes" id="UP000033411"/>
    </source>
</evidence>
<protein>
    <recommendedName>
        <fullName evidence="1">Transcriptional regulator AbiEi antitoxin N-terminal domain-containing protein</fullName>
    </recommendedName>
</protein>
<evidence type="ECO:0000259" key="1">
    <source>
        <dbReference type="Pfam" id="PF17194"/>
    </source>
</evidence>
<accession>A0A0F5QDB2</accession>
<dbReference type="Proteomes" id="UP000033411">
    <property type="component" value="Unassembled WGS sequence"/>
</dbReference>
<dbReference type="Pfam" id="PF17194">
    <property type="entry name" value="AbiEi_3_N"/>
    <property type="match status" value="1"/>
</dbReference>
<name>A0A0F5QDB2_9HYPH</name>
<reference evidence="2 3" key="1">
    <citation type="submission" date="2015-03" db="EMBL/GenBank/DDBJ databases">
        <authorList>
            <person name="Lepp D."/>
            <person name="Hassan Y.I."/>
            <person name="Li X.-Z."/>
            <person name="Zhou T."/>
        </authorList>
    </citation>
    <scope>NUCLEOTIDE SEQUENCE [LARGE SCALE GENOMIC DNA]</scope>
    <source>
        <strain evidence="2 3">E84</strain>
    </source>
</reference>
<sequence length="279" mass="31788">MTGRNSTKLKNLLDTVPPGFLVDSPWLEEHGIYRQLAQSYVQAGWLERPLQGLYRRPFTLGGSPGAERDWKIPVLSALWLMHFKFHVAATSALELHGFTHYVRMSGRRKLYLHGAPPSWLSKLDLTAEIVVRQRSLFQDSKTGVENTDFSLENGSPDLTASPWDWPLAMSSPERALLETIDETPNHESFHNLDMLFQSMGNLRPKLIMQLLQMCRSIKTKRLFFVFADRHAHAWRKYIDESAIDLGSGDRMLVKGGKLHKRYRITLPAEFVGTEGQDGA</sequence>
<dbReference type="PATRIC" id="fig|1293439.3.peg.1615"/>
<proteinExistence type="predicted"/>
<comment type="caution">
    <text evidence="2">The sequence shown here is derived from an EMBL/GenBank/DDBJ whole genome shotgun (WGS) entry which is preliminary data.</text>
</comment>
<dbReference type="AlphaFoldDB" id="A0A0F5QDB2"/>
<dbReference type="InterPro" id="IPR033455">
    <property type="entry name" value="AbiEi_3_N"/>
</dbReference>